<organism evidence="8">
    <name type="scientific">Capitella teleta</name>
    <name type="common">Polychaete worm</name>
    <dbReference type="NCBI Taxonomy" id="283909"/>
    <lineage>
        <taxon>Eukaryota</taxon>
        <taxon>Metazoa</taxon>
        <taxon>Spiralia</taxon>
        <taxon>Lophotrochozoa</taxon>
        <taxon>Annelida</taxon>
        <taxon>Polychaeta</taxon>
        <taxon>Sedentaria</taxon>
        <taxon>Scolecida</taxon>
        <taxon>Capitellidae</taxon>
        <taxon>Capitella</taxon>
    </lineage>
</organism>
<evidence type="ECO:0000256" key="5">
    <source>
        <dbReference type="ARBA" id="ARBA00023157"/>
    </source>
</evidence>
<dbReference type="Proteomes" id="UP000014760">
    <property type="component" value="Unassembled WGS sequence"/>
</dbReference>
<keyword evidence="3" id="KW-0732">Signal</keyword>
<reference evidence="10" key="1">
    <citation type="submission" date="2012-12" db="EMBL/GenBank/DDBJ databases">
        <authorList>
            <person name="Hellsten U."/>
            <person name="Grimwood J."/>
            <person name="Chapman J.A."/>
            <person name="Shapiro H."/>
            <person name="Aerts A."/>
            <person name="Otillar R.P."/>
            <person name="Terry A.Y."/>
            <person name="Boore J.L."/>
            <person name="Simakov O."/>
            <person name="Marletaz F."/>
            <person name="Cho S.-J."/>
            <person name="Edsinger-Gonzales E."/>
            <person name="Havlak P."/>
            <person name="Kuo D.-H."/>
            <person name="Larsson T."/>
            <person name="Lv J."/>
            <person name="Arendt D."/>
            <person name="Savage R."/>
            <person name="Osoegawa K."/>
            <person name="de Jong P."/>
            <person name="Lindberg D.R."/>
            <person name="Seaver E.C."/>
            <person name="Weisblat D.A."/>
            <person name="Putnam N.H."/>
            <person name="Grigoriev I.V."/>
            <person name="Rokhsar D.S."/>
        </authorList>
    </citation>
    <scope>NUCLEOTIDE SEQUENCE</scope>
    <source>
        <strain evidence="10">I ESC-2004</strain>
    </source>
</reference>
<dbReference type="EMBL" id="AMQN01003322">
    <property type="status" value="NOT_ANNOTATED_CDS"/>
    <property type="molecule type" value="Genomic_DNA"/>
</dbReference>
<keyword evidence="5" id="KW-1015">Disulfide bond</keyword>
<evidence type="ECO:0000313" key="9">
    <source>
        <dbReference type="EnsemblMetazoa" id="CapteP194514"/>
    </source>
</evidence>
<keyword evidence="2" id="KW-0964">Secreted</keyword>
<evidence type="ECO:0000256" key="6">
    <source>
        <dbReference type="ARBA" id="ARBA00023180"/>
    </source>
</evidence>
<dbReference type="SMART" id="SM00186">
    <property type="entry name" value="FBG"/>
    <property type="match status" value="1"/>
</dbReference>
<dbReference type="InterPro" id="IPR014716">
    <property type="entry name" value="Fibrinogen_a/b/g_C_1"/>
</dbReference>
<dbReference type="AlphaFoldDB" id="R7TCE7"/>
<evidence type="ECO:0000313" key="8">
    <source>
        <dbReference type="EMBL" id="ELT89172.1"/>
    </source>
</evidence>
<dbReference type="EMBL" id="KB311498">
    <property type="protein sequence ID" value="ELT89172.1"/>
    <property type="molecule type" value="Genomic_DNA"/>
</dbReference>
<gene>
    <name evidence="8" type="ORF">CAPTEDRAFT_194514</name>
</gene>
<dbReference type="InterPro" id="IPR037579">
    <property type="entry name" value="FIB_ANG-like"/>
</dbReference>
<proteinExistence type="predicted"/>
<evidence type="ECO:0000256" key="1">
    <source>
        <dbReference type="ARBA" id="ARBA00004613"/>
    </source>
</evidence>
<keyword evidence="10" id="KW-1185">Reference proteome</keyword>
<keyword evidence="4" id="KW-0175">Coiled coil</keyword>
<sequence>MANYNLPRGEVQFLDTVQFPVFGDLTPLAYCYQRYLYTPIHCHEAYESGRHVSGAYEIQPETANHVISVYCHMEDGVGWTVFQRRVDGTLGFNRRWLEYKYGFGSLYGEFWLGNDPLHLLTSQLKYKLRVDMWDWEGNSTRAEYGSFGVESEAKKYALRVKNYLGDAGEFLLP</sequence>
<dbReference type="Pfam" id="PF00147">
    <property type="entry name" value="Fibrinogen_C"/>
    <property type="match status" value="1"/>
</dbReference>
<dbReference type="EnsemblMetazoa" id="CapteT194514">
    <property type="protein sequence ID" value="CapteP194514"/>
    <property type="gene ID" value="CapteG194514"/>
</dbReference>
<dbReference type="PANTHER" id="PTHR47221:SF6">
    <property type="entry name" value="FIBRINOGEN ALPHA CHAIN"/>
    <property type="match status" value="1"/>
</dbReference>
<reference evidence="8 10" key="2">
    <citation type="journal article" date="2013" name="Nature">
        <title>Insights into bilaterian evolution from three spiralian genomes.</title>
        <authorList>
            <person name="Simakov O."/>
            <person name="Marletaz F."/>
            <person name="Cho S.J."/>
            <person name="Edsinger-Gonzales E."/>
            <person name="Havlak P."/>
            <person name="Hellsten U."/>
            <person name="Kuo D.H."/>
            <person name="Larsson T."/>
            <person name="Lv J."/>
            <person name="Arendt D."/>
            <person name="Savage R."/>
            <person name="Osoegawa K."/>
            <person name="de Jong P."/>
            <person name="Grimwood J."/>
            <person name="Chapman J.A."/>
            <person name="Shapiro H."/>
            <person name="Aerts A."/>
            <person name="Otillar R.P."/>
            <person name="Terry A.Y."/>
            <person name="Boore J.L."/>
            <person name="Grigoriev I.V."/>
            <person name="Lindberg D.R."/>
            <person name="Seaver E.C."/>
            <person name="Weisblat D.A."/>
            <person name="Putnam N.H."/>
            <person name="Rokhsar D.S."/>
        </authorList>
    </citation>
    <scope>NUCLEOTIDE SEQUENCE</scope>
    <source>
        <strain evidence="8 10">I ESC-2004</strain>
    </source>
</reference>
<keyword evidence="6" id="KW-0325">Glycoprotein</keyword>
<feature type="domain" description="Fibrinogen C-terminal" evidence="7">
    <location>
        <begin position="33"/>
        <end position="173"/>
    </location>
</feature>
<dbReference type="InterPro" id="IPR036056">
    <property type="entry name" value="Fibrinogen-like_C"/>
</dbReference>
<evidence type="ECO:0000256" key="3">
    <source>
        <dbReference type="ARBA" id="ARBA00022729"/>
    </source>
</evidence>
<name>R7TCE7_CAPTE</name>
<dbReference type="OMA" id="LAPRDCH"/>
<dbReference type="PROSITE" id="PS51406">
    <property type="entry name" value="FIBRINOGEN_C_2"/>
    <property type="match status" value="1"/>
</dbReference>
<dbReference type="PANTHER" id="PTHR47221">
    <property type="entry name" value="FIBRINOGEN ALPHA CHAIN"/>
    <property type="match status" value="1"/>
</dbReference>
<dbReference type="GO" id="GO:0005576">
    <property type="term" value="C:extracellular region"/>
    <property type="evidence" value="ECO:0007669"/>
    <property type="project" value="UniProtKB-SubCell"/>
</dbReference>
<dbReference type="HOGENOM" id="CLU_038628_9_1_1"/>
<evidence type="ECO:0000256" key="2">
    <source>
        <dbReference type="ARBA" id="ARBA00022525"/>
    </source>
</evidence>
<reference evidence="9" key="3">
    <citation type="submission" date="2015-06" db="UniProtKB">
        <authorList>
            <consortium name="EnsemblMetazoa"/>
        </authorList>
    </citation>
    <scope>IDENTIFICATION</scope>
</reference>
<comment type="subcellular location">
    <subcellularLocation>
        <location evidence="1">Secreted</location>
    </subcellularLocation>
</comment>
<dbReference type="OrthoDB" id="6275059at2759"/>
<dbReference type="InterPro" id="IPR002181">
    <property type="entry name" value="Fibrinogen_a/b/g_C_dom"/>
</dbReference>
<dbReference type="STRING" id="283909.R7TCE7"/>
<accession>R7TCE7</accession>
<evidence type="ECO:0000256" key="4">
    <source>
        <dbReference type="ARBA" id="ARBA00023054"/>
    </source>
</evidence>
<dbReference type="SUPFAM" id="SSF56496">
    <property type="entry name" value="Fibrinogen C-terminal domain-like"/>
    <property type="match status" value="1"/>
</dbReference>
<evidence type="ECO:0000313" key="10">
    <source>
        <dbReference type="Proteomes" id="UP000014760"/>
    </source>
</evidence>
<protein>
    <recommendedName>
        <fullName evidence="7">Fibrinogen C-terminal domain-containing protein</fullName>
    </recommendedName>
</protein>
<dbReference type="Gene3D" id="3.90.215.10">
    <property type="entry name" value="Gamma Fibrinogen, chain A, domain 1"/>
    <property type="match status" value="1"/>
</dbReference>
<evidence type="ECO:0000259" key="7">
    <source>
        <dbReference type="PROSITE" id="PS51406"/>
    </source>
</evidence>